<evidence type="ECO:0000256" key="1">
    <source>
        <dbReference type="ARBA" id="ARBA00011026"/>
    </source>
</evidence>
<dbReference type="InterPro" id="IPR026755">
    <property type="entry name" value="Fam221a/b"/>
</dbReference>
<evidence type="ECO:0000313" key="2">
    <source>
        <dbReference type="EMBL" id="EFC41480.1"/>
    </source>
</evidence>
<gene>
    <name evidence="2" type="ORF">NAEGRDRAFT_70628</name>
</gene>
<keyword evidence="3" id="KW-1185">Reference proteome</keyword>
<dbReference type="KEGG" id="ngr:NAEGRDRAFT_70628"/>
<dbReference type="InParanoid" id="D2VNV1"/>
<dbReference type="PANTHER" id="PTHR31214">
    <property type="entry name" value="PROTEIN FAM221A-RELATED"/>
    <property type="match status" value="1"/>
</dbReference>
<dbReference type="AlphaFoldDB" id="D2VNV1"/>
<accession>D2VNV1</accession>
<reference evidence="2 3" key="1">
    <citation type="journal article" date="2010" name="Cell">
        <title>The genome of Naegleria gruberi illuminates early eukaryotic versatility.</title>
        <authorList>
            <person name="Fritz-Laylin L.K."/>
            <person name="Prochnik S.E."/>
            <person name="Ginger M.L."/>
            <person name="Dacks J.B."/>
            <person name="Carpenter M.L."/>
            <person name="Field M.C."/>
            <person name="Kuo A."/>
            <person name="Paredez A."/>
            <person name="Chapman J."/>
            <person name="Pham J."/>
            <person name="Shu S."/>
            <person name="Neupane R."/>
            <person name="Cipriano M."/>
            <person name="Mancuso J."/>
            <person name="Tu H."/>
            <person name="Salamov A."/>
            <person name="Lindquist E."/>
            <person name="Shapiro H."/>
            <person name="Lucas S."/>
            <person name="Grigoriev I.V."/>
            <person name="Cande W.Z."/>
            <person name="Fulton C."/>
            <person name="Rokhsar D.S."/>
            <person name="Dawson S.C."/>
        </authorList>
    </citation>
    <scope>NUCLEOTIDE SEQUENCE [LARGE SCALE GENOMIC DNA]</scope>
    <source>
        <strain evidence="2 3">NEG-M</strain>
    </source>
</reference>
<dbReference type="PANTHER" id="PTHR31214:SF3">
    <property type="entry name" value="PROTEIN FAM221B"/>
    <property type="match status" value="1"/>
</dbReference>
<name>D2VNV1_NAEGR</name>
<dbReference type="RefSeq" id="XP_002674224.1">
    <property type="nucleotide sequence ID" value="XM_002674178.1"/>
</dbReference>
<comment type="similarity">
    <text evidence="1">Belongs to the FAM221 family.</text>
</comment>
<dbReference type="Proteomes" id="UP000006671">
    <property type="component" value="Unassembled WGS sequence"/>
</dbReference>
<dbReference type="GeneID" id="8862430"/>
<dbReference type="VEuPathDB" id="AmoebaDB:NAEGRDRAFT_70628"/>
<dbReference type="OrthoDB" id="196393at2759"/>
<sequence length="130" mass="14807">MALENNKSNFHMNALQGVIHNIQFNGLTPTSQSVMDGQMEAALFSIESGLYGVWRSNRKDEKFGTIQDCSRIGPNSTCFCGHSLKEHFKKGHNYKVDQCLSCKECKRFEFIPTTPEEIGEVWLVRRSNCK</sequence>
<proteinExistence type="inferred from homology"/>
<evidence type="ECO:0000313" key="3">
    <source>
        <dbReference type="Proteomes" id="UP000006671"/>
    </source>
</evidence>
<dbReference type="EMBL" id="GG738885">
    <property type="protein sequence ID" value="EFC41480.1"/>
    <property type="molecule type" value="Genomic_DNA"/>
</dbReference>
<organism evidence="3">
    <name type="scientific">Naegleria gruberi</name>
    <name type="common">Amoeba</name>
    <dbReference type="NCBI Taxonomy" id="5762"/>
    <lineage>
        <taxon>Eukaryota</taxon>
        <taxon>Discoba</taxon>
        <taxon>Heterolobosea</taxon>
        <taxon>Tetramitia</taxon>
        <taxon>Eutetramitia</taxon>
        <taxon>Vahlkampfiidae</taxon>
        <taxon>Naegleria</taxon>
    </lineage>
</organism>
<dbReference type="STRING" id="5762.D2VNV1"/>
<protein>
    <submittedName>
        <fullName evidence="2">Predicted protein</fullName>
    </submittedName>
</protein>
<dbReference type="Pfam" id="PF14753">
    <property type="entry name" value="FAM221"/>
    <property type="match status" value="1"/>
</dbReference>